<proteinExistence type="predicted"/>
<keyword evidence="4 5" id="KW-0472">Membrane</keyword>
<evidence type="ECO:0000256" key="1">
    <source>
        <dbReference type="ARBA" id="ARBA00004141"/>
    </source>
</evidence>
<evidence type="ECO:0000256" key="3">
    <source>
        <dbReference type="ARBA" id="ARBA00022989"/>
    </source>
</evidence>
<dbReference type="STRING" id="28034.BFX07_06170"/>
<keyword evidence="2 5" id="KW-0812">Transmembrane</keyword>
<evidence type="ECO:0000256" key="5">
    <source>
        <dbReference type="SAM" id="Phobius"/>
    </source>
</evidence>
<feature type="transmembrane region" description="Helical" evidence="5">
    <location>
        <begin position="148"/>
        <end position="170"/>
    </location>
</feature>
<keyword evidence="6" id="KW-0456">Lyase</keyword>
<evidence type="ECO:0000313" key="7">
    <source>
        <dbReference type="Proteomes" id="UP000192660"/>
    </source>
</evidence>
<feature type="transmembrane region" description="Helical" evidence="5">
    <location>
        <begin position="20"/>
        <end position="43"/>
    </location>
</feature>
<evidence type="ECO:0000256" key="4">
    <source>
        <dbReference type="ARBA" id="ARBA00023136"/>
    </source>
</evidence>
<keyword evidence="7" id="KW-1185">Reference proteome</keyword>
<feature type="transmembrane region" description="Helical" evidence="5">
    <location>
        <begin position="115"/>
        <end position="136"/>
    </location>
</feature>
<dbReference type="EMBL" id="FWWY01000001">
    <property type="protein sequence ID" value="SMC07024.1"/>
    <property type="molecule type" value="Genomic_DNA"/>
</dbReference>
<dbReference type="GO" id="GO:0016829">
    <property type="term" value="F:lyase activity"/>
    <property type="evidence" value="ECO:0007669"/>
    <property type="project" value="UniProtKB-KW"/>
</dbReference>
<feature type="transmembrane region" description="Helical" evidence="5">
    <location>
        <begin position="190"/>
        <end position="206"/>
    </location>
</feature>
<dbReference type="InterPro" id="IPR001694">
    <property type="entry name" value="NADH_UbQ_OxRdtase_su1/FPO"/>
</dbReference>
<feature type="transmembrane region" description="Helical" evidence="5">
    <location>
        <begin position="300"/>
        <end position="319"/>
    </location>
</feature>
<dbReference type="OrthoDB" id="9778499at2"/>
<dbReference type="Pfam" id="PF00146">
    <property type="entry name" value="NADHdh"/>
    <property type="match status" value="1"/>
</dbReference>
<evidence type="ECO:0000313" key="6">
    <source>
        <dbReference type="EMBL" id="SMC07024.1"/>
    </source>
</evidence>
<protein>
    <submittedName>
        <fullName evidence="6">Formate hydrogenlyase subunit 4</fullName>
    </submittedName>
</protein>
<name>A0A1W1WL33_SULTA</name>
<gene>
    <name evidence="6" type="ORF">SAMN00768000_3161</name>
</gene>
<dbReference type="GO" id="GO:0005886">
    <property type="term" value="C:plasma membrane"/>
    <property type="evidence" value="ECO:0007669"/>
    <property type="project" value="TreeGrafter"/>
</dbReference>
<evidence type="ECO:0000256" key="2">
    <source>
        <dbReference type="ARBA" id="ARBA00022692"/>
    </source>
</evidence>
<reference evidence="7" key="1">
    <citation type="submission" date="2017-04" db="EMBL/GenBank/DDBJ databases">
        <authorList>
            <person name="Varghese N."/>
            <person name="Submissions S."/>
        </authorList>
    </citation>
    <scope>NUCLEOTIDE SEQUENCE [LARGE SCALE GENOMIC DNA]</scope>
    <source>
        <strain evidence="7">DSM 9293</strain>
    </source>
</reference>
<comment type="subcellular location">
    <subcellularLocation>
        <location evidence="1">Membrane</location>
        <topology evidence="1">Multi-pass membrane protein</topology>
    </subcellularLocation>
</comment>
<sequence length="324" mass="35572">MVCALAPSCHLKSFIEGDQMLWIIQIVSVMAIIVLAPLIWGIAQKTKAHFQGRQGPSLIQPYQIFAKTWTKETFVPEGSSWIFRLNPTVNVATLIVIAASIPWAGQIPTNWPHNVLSIFFLLGLERFSVALAGLDTATTFGGLGASRIATIGSGIEPAMLAAFGVLWVVSRHTQIETVVPFFTNASPSGFLPWGLALLSYLFVVIAETGRLPVDNPDTHLELTMMHEATILEYSGRLLAQEQLAMALKFTIIIGLGWVWLGPIVPFPWVNVVLHMVEIMASAMLLAWMESRFVKLRYFHLPRYVTLGAGIGLLGSYLAMSGGLR</sequence>
<dbReference type="PANTHER" id="PTHR43359:SF1">
    <property type="entry name" value="FORMATE HYDROGENLYASE SUBUNIT 4-RELATED"/>
    <property type="match status" value="1"/>
</dbReference>
<dbReference type="InterPro" id="IPR052561">
    <property type="entry name" value="ComplexI_Subunit1"/>
</dbReference>
<dbReference type="Proteomes" id="UP000192660">
    <property type="component" value="Unassembled WGS sequence"/>
</dbReference>
<feature type="transmembrane region" description="Helical" evidence="5">
    <location>
        <begin position="81"/>
        <end position="103"/>
    </location>
</feature>
<keyword evidence="3 5" id="KW-1133">Transmembrane helix</keyword>
<accession>A0A1W1WL33</accession>
<dbReference type="AlphaFoldDB" id="A0A1W1WL33"/>
<organism evidence="6 7">
    <name type="scientific">Sulfobacillus thermosulfidooxidans (strain DSM 9293 / VKM B-1269 / AT-1)</name>
    <dbReference type="NCBI Taxonomy" id="929705"/>
    <lineage>
        <taxon>Bacteria</taxon>
        <taxon>Bacillati</taxon>
        <taxon>Bacillota</taxon>
        <taxon>Clostridia</taxon>
        <taxon>Eubacteriales</taxon>
        <taxon>Clostridiales Family XVII. Incertae Sedis</taxon>
        <taxon>Sulfobacillus</taxon>
    </lineage>
</organism>
<dbReference type="PANTHER" id="PTHR43359">
    <property type="entry name" value="FORMATE HYDROGENLYASE SUBUNIT 4"/>
    <property type="match status" value="1"/>
</dbReference>